<sequence>MNDLLERVYFHNTVQDYLIAFAIILLGSLLITIFRRSVLIRIRKWTENTNNHFDDYAVQSFARFGVPIVHFIVIYLGITSLNLTPRIAGIFQIAITVAITFMVIRFITTTLVMLVRSYFKRKHHDRSNANEIGAISLIINMVIWFIGIGFLFDNMGYDLTAIIAGLGIGGIAVALAAQNILGDLFNYFVIFLDRPFEVGDFVALGDKSGTIEHIGVKTTRIKSLTGEQLIIANSDLTSSRIHNYKRMERRRIQFGIGVTYETPADKVEAIPEIIKEIITSQELAEFDRAHFSSYGDSSLDFVIVYHVLSSDFNKYMDTQQAINMQLFREFEKRGIEFAYPTQKLYVVNEKQMAENEAQRMF</sequence>
<feature type="domain" description="Mechanosensitive ion channel MscS C-terminal" evidence="9">
    <location>
        <begin position="254"/>
        <end position="337"/>
    </location>
</feature>
<dbReference type="GO" id="GO:0008381">
    <property type="term" value="F:mechanosensitive monoatomic ion channel activity"/>
    <property type="evidence" value="ECO:0007669"/>
    <property type="project" value="UniProtKB-ARBA"/>
</dbReference>
<dbReference type="SUPFAM" id="SSF82689">
    <property type="entry name" value="Mechanosensitive channel protein MscS (YggB), C-terminal domain"/>
    <property type="match status" value="1"/>
</dbReference>
<feature type="transmembrane region" description="Helical" evidence="7">
    <location>
        <begin position="134"/>
        <end position="152"/>
    </location>
</feature>
<dbReference type="InterPro" id="IPR011014">
    <property type="entry name" value="MscS_channel_TM-2"/>
</dbReference>
<keyword evidence="3" id="KW-1003">Cell membrane</keyword>
<accession>A0A1N6TGU1</accession>
<evidence type="ECO:0000259" key="9">
    <source>
        <dbReference type="Pfam" id="PF21082"/>
    </source>
</evidence>
<dbReference type="InterPro" id="IPR049142">
    <property type="entry name" value="MS_channel_1st"/>
</dbReference>
<evidence type="ECO:0000256" key="1">
    <source>
        <dbReference type="ARBA" id="ARBA00004651"/>
    </source>
</evidence>
<keyword evidence="5 7" id="KW-1133">Transmembrane helix</keyword>
<dbReference type="Gene3D" id="1.10.287.1260">
    <property type="match status" value="1"/>
</dbReference>
<dbReference type="InterPro" id="IPR011066">
    <property type="entry name" value="MscS_channel_C_sf"/>
</dbReference>
<evidence type="ECO:0000256" key="4">
    <source>
        <dbReference type="ARBA" id="ARBA00022692"/>
    </source>
</evidence>
<proteinExistence type="inferred from homology"/>
<reference evidence="12" key="1">
    <citation type="submission" date="2017-01" db="EMBL/GenBank/DDBJ databases">
        <authorList>
            <person name="Varghese N."/>
            <person name="Submissions S."/>
        </authorList>
    </citation>
    <scope>NUCLEOTIDE SEQUENCE [LARGE SCALE GENOMIC DNA]</scope>
    <source>
        <strain evidence="12">DM9</strain>
    </source>
</reference>
<protein>
    <submittedName>
        <fullName evidence="11">Small-conductance mechanosensitive channel</fullName>
    </submittedName>
</protein>
<evidence type="ECO:0000259" key="8">
    <source>
        <dbReference type="Pfam" id="PF00924"/>
    </source>
</evidence>
<keyword evidence="12" id="KW-1185">Reference proteome</keyword>
<dbReference type="InterPro" id="IPR023408">
    <property type="entry name" value="MscS_beta-dom_sf"/>
</dbReference>
<feature type="transmembrane region" description="Helical" evidence="7">
    <location>
        <begin position="17"/>
        <end position="35"/>
    </location>
</feature>
<gene>
    <name evidence="11" type="ORF">SAMN05421545_0323</name>
</gene>
<comment type="subcellular location">
    <subcellularLocation>
        <location evidence="1">Cell membrane</location>
        <topology evidence="1">Multi-pass membrane protein</topology>
    </subcellularLocation>
</comment>
<dbReference type="Pfam" id="PF21082">
    <property type="entry name" value="MS_channel_3rd"/>
    <property type="match status" value="1"/>
</dbReference>
<feature type="transmembrane region" description="Helical" evidence="7">
    <location>
        <begin position="158"/>
        <end position="177"/>
    </location>
</feature>
<dbReference type="PANTHER" id="PTHR30566">
    <property type="entry name" value="YNAI-RELATED MECHANOSENSITIVE ION CHANNEL"/>
    <property type="match status" value="1"/>
</dbReference>
<dbReference type="EMBL" id="FTNM01000001">
    <property type="protein sequence ID" value="SIQ52555.1"/>
    <property type="molecule type" value="Genomic_DNA"/>
</dbReference>
<feature type="transmembrane region" description="Helical" evidence="7">
    <location>
        <begin position="90"/>
        <end position="114"/>
    </location>
</feature>
<evidence type="ECO:0000256" key="6">
    <source>
        <dbReference type="ARBA" id="ARBA00023136"/>
    </source>
</evidence>
<dbReference type="AlphaFoldDB" id="A0A1N6TGU1"/>
<organism evidence="11 12">
    <name type="scientific">Pontibacter lucknowensis</name>
    <dbReference type="NCBI Taxonomy" id="1077936"/>
    <lineage>
        <taxon>Bacteria</taxon>
        <taxon>Pseudomonadati</taxon>
        <taxon>Bacteroidota</taxon>
        <taxon>Cytophagia</taxon>
        <taxon>Cytophagales</taxon>
        <taxon>Hymenobacteraceae</taxon>
        <taxon>Pontibacter</taxon>
    </lineage>
</organism>
<dbReference type="SUPFAM" id="SSF82861">
    <property type="entry name" value="Mechanosensitive channel protein MscS (YggB), transmembrane region"/>
    <property type="match status" value="1"/>
</dbReference>
<dbReference type="Gene3D" id="2.30.30.60">
    <property type="match status" value="1"/>
</dbReference>
<dbReference type="Gene3D" id="3.30.70.100">
    <property type="match status" value="1"/>
</dbReference>
<keyword evidence="6 7" id="KW-0472">Membrane</keyword>
<dbReference type="InterPro" id="IPR049278">
    <property type="entry name" value="MS_channel_C"/>
</dbReference>
<evidence type="ECO:0000256" key="5">
    <source>
        <dbReference type="ARBA" id="ARBA00022989"/>
    </source>
</evidence>
<dbReference type="SUPFAM" id="SSF50182">
    <property type="entry name" value="Sm-like ribonucleoproteins"/>
    <property type="match status" value="1"/>
</dbReference>
<dbReference type="Pfam" id="PF00924">
    <property type="entry name" value="MS_channel_2nd"/>
    <property type="match status" value="1"/>
</dbReference>
<dbReference type="PANTHER" id="PTHR30566:SF25">
    <property type="entry name" value="INNER MEMBRANE PROTEIN"/>
    <property type="match status" value="1"/>
</dbReference>
<evidence type="ECO:0000256" key="7">
    <source>
        <dbReference type="SAM" id="Phobius"/>
    </source>
</evidence>
<evidence type="ECO:0000313" key="12">
    <source>
        <dbReference type="Proteomes" id="UP000185924"/>
    </source>
</evidence>
<dbReference type="RefSeq" id="WP_076420640.1">
    <property type="nucleotide sequence ID" value="NZ_FTNM01000001.1"/>
</dbReference>
<feature type="transmembrane region" description="Helical" evidence="7">
    <location>
        <begin position="56"/>
        <end position="78"/>
    </location>
</feature>
<dbReference type="GO" id="GO:0005886">
    <property type="term" value="C:plasma membrane"/>
    <property type="evidence" value="ECO:0007669"/>
    <property type="project" value="UniProtKB-SubCell"/>
</dbReference>
<dbReference type="Pfam" id="PF21088">
    <property type="entry name" value="MS_channel_1st"/>
    <property type="match status" value="1"/>
</dbReference>
<comment type="similarity">
    <text evidence="2">Belongs to the MscS (TC 1.A.23) family.</text>
</comment>
<name>A0A1N6TGU1_9BACT</name>
<feature type="domain" description="Mechanosensitive ion channel MscS" evidence="8">
    <location>
        <begin position="179"/>
        <end position="246"/>
    </location>
</feature>
<keyword evidence="4 7" id="KW-0812">Transmembrane</keyword>
<feature type="domain" description="Mechanosensitive ion channel transmembrane helices 2/3" evidence="10">
    <location>
        <begin position="138"/>
        <end position="178"/>
    </location>
</feature>
<evidence type="ECO:0000256" key="3">
    <source>
        <dbReference type="ARBA" id="ARBA00022475"/>
    </source>
</evidence>
<evidence type="ECO:0000313" key="11">
    <source>
        <dbReference type="EMBL" id="SIQ52555.1"/>
    </source>
</evidence>
<dbReference type="InterPro" id="IPR006685">
    <property type="entry name" value="MscS_channel_2nd"/>
</dbReference>
<evidence type="ECO:0000259" key="10">
    <source>
        <dbReference type="Pfam" id="PF21088"/>
    </source>
</evidence>
<dbReference type="Proteomes" id="UP000185924">
    <property type="component" value="Unassembled WGS sequence"/>
</dbReference>
<dbReference type="InterPro" id="IPR010920">
    <property type="entry name" value="LSM_dom_sf"/>
</dbReference>
<dbReference type="STRING" id="1077936.SAMN05421545_0323"/>
<dbReference type="OrthoDB" id="9809206at2"/>
<evidence type="ECO:0000256" key="2">
    <source>
        <dbReference type="ARBA" id="ARBA00008017"/>
    </source>
</evidence>